<dbReference type="Pfam" id="PF20777">
    <property type="entry name" value="KH_SLS1_2"/>
    <property type="match status" value="1"/>
</dbReference>
<dbReference type="InterPro" id="IPR048400">
    <property type="entry name" value="SLS1_N"/>
</dbReference>
<feature type="compositionally biased region" description="Basic and acidic residues" evidence="1">
    <location>
        <begin position="133"/>
        <end position="157"/>
    </location>
</feature>
<evidence type="ECO:0000259" key="4">
    <source>
        <dbReference type="Pfam" id="PF20777"/>
    </source>
</evidence>
<evidence type="ECO:0000256" key="1">
    <source>
        <dbReference type="SAM" id="MobiDB-lite"/>
    </source>
</evidence>
<feature type="domain" description="SLS1 N-terminal" evidence="3">
    <location>
        <begin position="198"/>
        <end position="314"/>
    </location>
</feature>
<evidence type="ECO:0000259" key="3">
    <source>
        <dbReference type="Pfam" id="PF20776"/>
    </source>
</evidence>
<feature type="compositionally biased region" description="Basic and acidic residues" evidence="1">
    <location>
        <begin position="68"/>
        <end position="83"/>
    </location>
</feature>
<protein>
    <submittedName>
        <fullName evidence="6">Uncharacterized protein</fullName>
    </submittedName>
</protein>
<sequence>MIRSRAAVGNFVCLRCQVRRPPYNGPRTAIAEARPVAHRGINRGGQIRYNGTNASSNDAAPANSEANAEAKPHEPPSHDSLRLRRTYRDQREVYWSRGRGRIVPTSQDLSVSILGKPAEALIMQDLGDTQLLKGRDGAKATRSKSNESKKKVKDKPAGGRTKAQAQAQAREEFLGDGEAFTSPVQTKAWDDMFQGRSQNPTPDEIQAYISELRPTGDALIPQREFDQLIETLITGFTNKQLARYVAENPAKMGLKELPGGKKAAWIVDMKPWKSENTLSRQRGLPTLQTVAGRPMHIKEALVLRLMQDCWGLSVRELVSGMGHLDVHIRNPEFSLLLVGTRRWLQSISRVYLRNVGGRVELRRSDRLMRIFAPKAIAETILDDIDELLNWAVTERIQLDSITSETPSRGALDQLAGLTNSHIEFDEKSREIFVSWIHKNKPAVGEGRKVENTAEKVYRLLLTAYDPAGVSTSTAVFPTVDAGKEPGSLIVDHGVRPTNPPWNFQTSSWARLQRPQSKADLDTPVAESPLKVAPSLLRWPVDSIFREHFHFFKDRHKSFAGEVTHGGRWSKACTATQATFGHLMHGYEEILSAGSRMPVTPEWTSPRMLFPTTPSLLHQDMGQPQPAGPHRTDLIIRFVPSPSNPSTNTHKPPTLELRFLAQKYMIRGIQRATLFAIHGTHQADLLLPSMPVDARINQRQVSMLRGADLHSVPNMGPLREFIVHSTFDLMGNVFRTPSSMKGLLLPEYLMGDGKGEPSEEGSEGAFVKVDYVFADVELHRRIVFDVDGENVTYTSIRNPAQPGINRAEVSVHPSLPSSLPPGVGDSETSEADLNEIEKSIAGLAIEEPEVVSGRFLQSIVKLATNKAMKWAVV</sequence>
<accession>A0AA97P7G4</accession>
<dbReference type="Pfam" id="PF14611">
    <property type="entry name" value="KH_SLS1_1"/>
    <property type="match status" value="1"/>
</dbReference>
<proteinExistence type="predicted"/>
<dbReference type="Pfam" id="PF20776">
    <property type="entry name" value="SLS1_N"/>
    <property type="match status" value="1"/>
</dbReference>
<dbReference type="Proteomes" id="UP000011086">
    <property type="component" value="Unassembled WGS sequence"/>
</dbReference>
<dbReference type="EMBL" id="JH793488">
    <property type="protein sequence ID" value="ELQ43315.1"/>
    <property type="molecule type" value="Genomic_DNA"/>
</dbReference>
<name>A0AA97P7G4_PYRO3</name>
<dbReference type="GO" id="GO:0005743">
    <property type="term" value="C:mitochondrial inner membrane"/>
    <property type="evidence" value="ECO:0007669"/>
    <property type="project" value="InterPro"/>
</dbReference>
<feature type="domain" description="SLS1 first KH" evidence="2">
    <location>
        <begin position="321"/>
        <end position="390"/>
    </location>
</feature>
<dbReference type="InterPro" id="IPR048401">
    <property type="entry name" value="SLS1_C"/>
</dbReference>
<feature type="region of interest" description="Disordered" evidence="1">
    <location>
        <begin position="42"/>
        <end position="83"/>
    </location>
</feature>
<evidence type="ECO:0000259" key="5">
    <source>
        <dbReference type="Pfam" id="PF20778"/>
    </source>
</evidence>
<dbReference type="InterPro" id="IPR032741">
    <property type="entry name" value="Sls1_KH-1"/>
</dbReference>
<dbReference type="SMR" id="A0AA97P7G4"/>
<organism evidence="6">
    <name type="scientific">Pyricularia oryzae (strain Y34)</name>
    <name type="common">Rice blast fungus</name>
    <name type="synonym">Magnaporthe oryzae</name>
    <dbReference type="NCBI Taxonomy" id="1143189"/>
    <lineage>
        <taxon>Eukaryota</taxon>
        <taxon>Fungi</taxon>
        <taxon>Dikarya</taxon>
        <taxon>Ascomycota</taxon>
        <taxon>Pezizomycotina</taxon>
        <taxon>Sordariomycetes</taxon>
        <taxon>Sordariomycetidae</taxon>
        <taxon>Magnaporthales</taxon>
        <taxon>Pyriculariaceae</taxon>
        <taxon>Pyricularia</taxon>
    </lineage>
</organism>
<feature type="domain" description="SLS1 C-terminal" evidence="5">
    <location>
        <begin position="499"/>
        <end position="822"/>
    </location>
</feature>
<feature type="domain" description="SLS1 second KH" evidence="4">
    <location>
        <begin position="396"/>
        <end position="463"/>
    </location>
</feature>
<feature type="compositionally biased region" description="Low complexity" evidence="1">
    <location>
        <begin position="53"/>
        <end position="67"/>
    </location>
</feature>
<evidence type="ECO:0000313" key="6">
    <source>
        <dbReference type="EMBL" id="ELQ43315.1"/>
    </source>
</evidence>
<evidence type="ECO:0000259" key="2">
    <source>
        <dbReference type="Pfam" id="PF14611"/>
    </source>
</evidence>
<gene>
    <name evidence="6" type="ORF">OOU_Y34scaffold00161g4</name>
</gene>
<dbReference type="Pfam" id="PF20778">
    <property type="entry name" value="SLS1_C"/>
    <property type="match status" value="1"/>
</dbReference>
<reference evidence="6" key="1">
    <citation type="journal article" date="2012" name="PLoS Genet.">
        <title>Comparative analysis of the genomes of two field isolates of the rice blast fungus Magnaporthe oryzae.</title>
        <authorList>
            <person name="Xue M."/>
            <person name="Yang J."/>
            <person name="Li Z."/>
            <person name="Hu S."/>
            <person name="Yao N."/>
            <person name="Dean R.A."/>
            <person name="Zhao W."/>
            <person name="Shen M."/>
            <person name="Zhang H."/>
            <person name="Li C."/>
            <person name="Liu L."/>
            <person name="Cao L."/>
            <person name="Xu X."/>
            <person name="Xing Y."/>
            <person name="Hsiang T."/>
            <person name="Zhang Z."/>
            <person name="Xu J.R."/>
            <person name="Peng Y.L."/>
        </authorList>
    </citation>
    <scope>NUCLEOTIDE SEQUENCE</scope>
    <source>
        <strain evidence="6">Y34</strain>
    </source>
</reference>
<dbReference type="InterPro" id="IPR048748">
    <property type="entry name" value="SLS1_KH2"/>
</dbReference>
<dbReference type="AlphaFoldDB" id="A0AA97P7G4"/>
<feature type="region of interest" description="Disordered" evidence="1">
    <location>
        <begin position="133"/>
        <end position="168"/>
    </location>
</feature>